<dbReference type="EMBL" id="WHWC01000003">
    <property type="protein sequence ID" value="KAG8385412.1"/>
    <property type="molecule type" value="Genomic_DNA"/>
</dbReference>
<reference evidence="4" key="1">
    <citation type="submission" date="2019-10" db="EMBL/GenBank/DDBJ databases">
        <authorList>
            <person name="Zhang R."/>
            <person name="Pan Y."/>
            <person name="Wang J."/>
            <person name="Ma R."/>
            <person name="Yu S."/>
        </authorList>
    </citation>
    <scope>NUCLEOTIDE SEQUENCE</scope>
    <source>
        <strain evidence="4">LA-IB0</strain>
        <tissue evidence="4">Leaf</tissue>
    </source>
</reference>
<dbReference type="InterPro" id="IPR015943">
    <property type="entry name" value="WD40/YVTN_repeat-like_dom_sf"/>
</dbReference>
<dbReference type="Proteomes" id="UP000826271">
    <property type="component" value="Unassembled WGS sequence"/>
</dbReference>
<keyword evidence="2" id="KW-0677">Repeat</keyword>
<dbReference type="SUPFAM" id="SSF50978">
    <property type="entry name" value="WD40 repeat-like"/>
    <property type="match status" value="1"/>
</dbReference>
<feature type="repeat" description="WD" evidence="3">
    <location>
        <begin position="374"/>
        <end position="409"/>
    </location>
</feature>
<evidence type="ECO:0000256" key="2">
    <source>
        <dbReference type="ARBA" id="ARBA00022737"/>
    </source>
</evidence>
<proteinExistence type="predicted"/>
<dbReference type="InterPro" id="IPR036322">
    <property type="entry name" value="WD40_repeat_dom_sf"/>
</dbReference>
<comment type="caution">
    <text evidence="4">The sequence shown here is derived from an EMBL/GenBank/DDBJ whole genome shotgun (WGS) entry which is preliminary data.</text>
</comment>
<dbReference type="Pfam" id="PF00400">
    <property type="entry name" value="WD40"/>
    <property type="match status" value="3"/>
</dbReference>
<protein>
    <recommendedName>
        <fullName evidence="6">WD repeat-containing protein 53</fullName>
    </recommendedName>
</protein>
<evidence type="ECO:0008006" key="6">
    <source>
        <dbReference type="Google" id="ProtNLM"/>
    </source>
</evidence>
<dbReference type="PROSITE" id="PS50294">
    <property type="entry name" value="WD_REPEATS_REGION"/>
    <property type="match status" value="1"/>
</dbReference>
<keyword evidence="1 3" id="KW-0853">WD repeat</keyword>
<evidence type="ECO:0000256" key="3">
    <source>
        <dbReference type="PROSITE-ProRule" id="PRU00221"/>
    </source>
</evidence>
<dbReference type="PANTHER" id="PTHR45296">
    <property type="entry name" value="TRANSDUCIN/WD40 REPEAT-LIKE SUPERFAMILY PROTEIN"/>
    <property type="match status" value="1"/>
</dbReference>
<dbReference type="InterPro" id="IPR001680">
    <property type="entry name" value="WD40_rpt"/>
</dbReference>
<evidence type="ECO:0000313" key="4">
    <source>
        <dbReference type="EMBL" id="KAG8385412.1"/>
    </source>
</evidence>
<dbReference type="AlphaFoldDB" id="A0AAV6XZB6"/>
<dbReference type="SMART" id="SM00320">
    <property type="entry name" value="WD40"/>
    <property type="match status" value="5"/>
</dbReference>
<evidence type="ECO:0000313" key="5">
    <source>
        <dbReference type="Proteomes" id="UP000826271"/>
    </source>
</evidence>
<name>A0AAV6XZB6_9LAMI</name>
<dbReference type="Gene3D" id="2.130.10.10">
    <property type="entry name" value="YVTN repeat-like/Quinoprotein amine dehydrogenase"/>
    <property type="match status" value="3"/>
</dbReference>
<dbReference type="PROSITE" id="PS50082">
    <property type="entry name" value="WD_REPEATS_2"/>
    <property type="match status" value="2"/>
</dbReference>
<keyword evidence="5" id="KW-1185">Reference proteome</keyword>
<gene>
    <name evidence="4" type="ORF">BUALT_Bualt03G0042700</name>
</gene>
<dbReference type="PROSITE" id="PS00678">
    <property type="entry name" value="WD_REPEATS_1"/>
    <property type="match status" value="1"/>
</dbReference>
<evidence type="ECO:0000256" key="1">
    <source>
        <dbReference type="ARBA" id="ARBA00022574"/>
    </source>
</evidence>
<accession>A0AAV6XZB6</accession>
<dbReference type="InterPro" id="IPR019775">
    <property type="entry name" value="WD40_repeat_CS"/>
</dbReference>
<feature type="repeat" description="WD" evidence="3">
    <location>
        <begin position="240"/>
        <end position="282"/>
    </location>
</feature>
<sequence length="464" mass="50682">MTEPRRLRGHNAAATCCIASTVRPGLLVTAAEDGCVCLYDLRCKDVLFAMDLGNGNAISSLCFKPGSEDVVYVSAGNELKLITKSVKVLSVCYPLTLFLPLRTCPSLLRKVTGRTKKEEDSEGGFEKEGGKLERIVKENSGPRLAIEEVKEKRSWKKKDYSENGFEEKGVSSAAEKDKLKPGQKKTWELLIVIGSTFYNYVISTLQIACHSKSSFLAAADDAGDVKIIDVHQRCLYKTLRAGHKSICSSVQFLPWRSWEVITGGLDSKLVMWDFSKGRPNKIMDFGSEGDAGQCCNPAFVHAIIVPDLEIVDKVGKICVVARGDGVVNIINIESELAALKSKISGKSKHGTKSTSKDSQPQDLSDRKVHLDYSVGGHVAAVSSVTFSMFGEKGKFIISGGNDKSVKVWDWSKSYDAGQTSEGNDLLRSNISLRKKVNWLCTTPSDSENLVVCDTSKVVKVYTVG</sequence>
<dbReference type="PANTHER" id="PTHR45296:SF1">
    <property type="entry name" value="TRANSDUCIN_WD40 REPEAT-LIKE SUPERFAMILY PROTEIN"/>
    <property type="match status" value="1"/>
</dbReference>
<organism evidence="4 5">
    <name type="scientific">Buddleja alternifolia</name>
    <dbReference type="NCBI Taxonomy" id="168488"/>
    <lineage>
        <taxon>Eukaryota</taxon>
        <taxon>Viridiplantae</taxon>
        <taxon>Streptophyta</taxon>
        <taxon>Embryophyta</taxon>
        <taxon>Tracheophyta</taxon>
        <taxon>Spermatophyta</taxon>
        <taxon>Magnoliopsida</taxon>
        <taxon>eudicotyledons</taxon>
        <taxon>Gunneridae</taxon>
        <taxon>Pentapetalae</taxon>
        <taxon>asterids</taxon>
        <taxon>lamiids</taxon>
        <taxon>Lamiales</taxon>
        <taxon>Scrophulariaceae</taxon>
        <taxon>Buddlejeae</taxon>
        <taxon>Buddleja</taxon>
    </lineage>
</organism>